<dbReference type="PANTHER" id="PTHR42919:SF8">
    <property type="entry name" value="N-ALPHA-ACETYLTRANSFERASE 50"/>
    <property type="match status" value="1"/>
</dbReference>
<dbReference type="InterPro" id="IPR051556">
    <property type="entry name" value="N-term/lysine_N-AcTrnsfr"/>
</dbReference>
<dbReference type="SUPFAM" id="SSF55729">
    <property type="entry name" value="Acyl-CoA N-acyltransferases (Nat)"/>
    <property type="match status" value="1"/>
</dbReference>
<reference evidence="4 5" key="1">
    <citation type="journal article" date="2021" name="Sci. Rep.">
        <title>The distribution of antibiotic resistance genes in chicken gut microbiota commensals.</title>
        <authorList>
            <person name="Juricova H."/>
            <person name="Matiasovicova J."/>
            <person name="Kubasova T."/>
            <person name="Cejkova D."/>
            <person name="Rychlik I."/>
        </authorList>
    </citation>
    <scope>NUCLEOTIDE SEQUENCE [LARGE SCALE GENOMIC DNA]</scope>
    <source>
        <strain evidence="4 5">An435</strain>
    </source>
</reference>
<keyword evidence="5" id="KW-1185">Reference proteome</keyword>
<dbReference type="RefSeq" id="WP_148323021.1">
    <property type="nucleotide sequence ID" value="NZ_JACJLL010000027.1"/>
</dbReference>
<dbReference type="PANTHER" id="PTHR42919">
    <property type="entry name" value="N-ALPHA-ACETYLTRANSFERASE"/>
    <property type="match status" value="1"/>
</dbReference>
<dbReference type="PROSITE" id="PS51186">
    <property type="entry name" value="GNAT"/>
    <property type="match status" value="1"/>
</dbReference>
<comment type="caution">
    <text evidence="4">The sequence shown here is derived from an EMBL/GenBank/DDBJ whole genome shotgun (WGS) entry which is preliminary data.</text>
</comment>
<dbReference type="Proteomes" id="UP000767334">
    <property type="component" value="Unassembled WGS sequence"/>
</dbReference>
<dbReference type="Gene3D" id="3.40.630.30">
    <property type="match status" value="1"/>
</dbReference>
<dbReference type="Pfam" id="PF00583">
    <property type="entry name" value="Acetyltransf_1"/>
    <property type="match status" value="1"/>
</dbReference>
<evidence type="ECO:0000256" key="1">
    <source>
        <dbReference type="ARBA" id="ARBA00022679"/>
    </source>
</evidence>
<gene>
    <name evidence="4" type="ORF">H6A19_06070</name>
</gene>
<feature type="domain" description="N-acetyltransferase" evidence="3">
    <location>
        <begin position="1"/>
        <end position="168"/>
    </location>
</feature>
<dbReference type="CDD" id="cd04301">
    <property type="entry name" value="NAT_SF"/>
    <property type="match status" value="1"/>
</dbReference>
<keyword evidence="2" id="KW-0012">Acyltransferase</keyword>
<keyword evidence="1" id="KW-0808">Transferase</keyword>
<evidence type="ECO:0000313" key="5">
    <source>
        <dbReference type="Proteomes" id="UP000767334"/>
    </source>
</evidence>
<protein>
    <submittedName>
        <fullName evidence="4">GNAT family N-acetyltransferase</fullName>
    </submittedName>
</protein>
<evidence type="ECO:0000259" key="3">
    <source>
        <dbReference type="PROSITE" id="PS51186"/>
    </source>
</evidence>
<name>A0ABS2FED4_9CLOT</name>
<evidence type="ECO:0000313" key="4">
    <source>
        <dbReference type="EMBL" id="MBM6818905.1"/>
    </source>
</evidence>
<proteinExistence type="predicted"/>
<dbReference type="InterPro" id="IPR000182">
    <property type="entry name" value="GNAT_dom"/>
</dbReference>
<dbReference type="EMBL" id="JACJLL010000027">
    <property type="protein sequence ID" value="MBM6818905.1"/>
    <property type="molecule type" value="Genomic_DNA"/>
</dbReference>
<accession>A0ABS2FED4</accession>
<sequence length="168" mass="19549">MEVRLAIIEDLPQIKGMYKEIIKNMNSNNIYIWDEIYPCEFFEDDIKNNQLYVLIDNYEIVSAFALSYSNAGSDSVNWKDNYAKALYIDRLGVNVNYLRKGIGSIVLNKAIELSREINVEYLRLFVVDENDPAINLYKKVGFKKVDGIYDEVIDDDLVLHQFGFEIKI</sequence>
<dbReference type="InterPro" id="IPR016181">
    <property type="entry name" value="Acyl_CoA_acyltransferase"/>
</dbReference>
<organism evidence="4 5">
    <name type="scientific">Clostridium saudiense</name>
    <dbReference type="NCBI Taxonomy" id="1414720"/>
    <lineage>
        <taxon>Bacteria</taxon>
        <taxon>Bacillati</taxon>
        <taxon>Bacillota</taxon>
        <taxon>Clostridia</taxon>
        <taxon>Eubacteriales</taxon>
        <taxon>Clostridiaceae</taxon>
        <taxon>Clostridium</taxon>
    </lineage>
</organism>
<evidence type="ECO:0000256" key="2">
    <source>
        <dbReference type="ARBA" id="ARBA00023315"/>
    </source>
</evidence>